<dbReference type="CDD" id="cd00093">
    <property type="entry name" value="HTH_XRE"/>
    <property type="match status" value="1"/>
</dbReference>
<organism evidence="2 4">
    <name type="scientific">Commensalibacter communis</name>
    <dbReference type="NCBI Taxonomy" id="2972786"/>
    <lineage>
        <taxon>Bacteria</taxon>
        <taxon>Pseudomonadati</taxon>
        <taxon>Pseudomonadota</taxon>
        <taxon>Alphaproteobacteria</taxon>
        <taxon>Acetobacterales</taxon>
        <taxon>Acetobacteraceae</taxon>
    </lineage>
</organism>
<dbReference type="Proteomes" id="UP001154255">
    <property type="component" value="Unassembled WGS sequence"/>
</dbReference>
<proteinExistence type="predicted"/>
<dbReference type="InterPro" id="IPR001387">
    <property type="entry name" value="Cro/C1-type_HTH"/>
</dbReference>
<evidence type="ECO:0000259" key="1">
    <source>
        <dbReference type="PROSITE" id="PS50943"/>
    </source>
</evidence>
<sequence>MADKELSPEEKNSNAQIMSSVRKWLEIKNVQQVDIVNRYNISTGTISKWMNGGISPKASQLKLIADMLGIDLVTLLTYPSNINSEDRYKEAKEIAQQLDDSAYQSWINIGKQLTK</sequence>
<evidence type="ECO:0000313" key="4">
    <source>
        <dbReference type="Proteomes" id="UP001154255"/>
    </source>
</evidence>
<dbReference type="Pfam" id="PF01381">
    <property type="entry name" value="HTH_3"/>
    <property type="match status" value="1"/>
</dbReference>
<gene>
    <name evidence="3" type="ORF">R53529_LOCUS2435</name>
    <name evidence="2" type="ORF">R53530_LOCUS2417</name>
</gene>
<evidence type="ECO:0000313" key="5">
    <source>
        <dbReference type="Proteomes" id="UP001154259"/>
    </source>
</evidence>
<reference evidence="2" key="1">
    <citation type="submission" date="2022-10" db="EMBL/GenBank/DDBJ databases">
        <authorList>
            <person name="Botero Cardona J."/>
        </authorList>
    </citation>
    <scope>NUCLEOTIDE SEQUENCE</scope>
    <source>
        <strain evidence="2">LMG 31819</strain>
        <strain evidence="3">R-53529</strain>
    </source>
</reference>
<keyword evidence="5" id="KW-1185">Reference proteome</keyword>
<dbReference type="PROSITE" id="PS50943">
    <property type="entry name" value="HTH_CROC1"/>
    <property type="match status" value="1"/>
</dbReference>
<protein>
    <recommendedName>
        <fullName evidence="1">HTH cro/C1-type domain-containing protein</fullName>
    </recommendedName>
</protein>
<dbReference type="SUPFAM" id="SSF47413">
    <property type="entry name" value="lambda repressor-like DNA-binding domains"/>
    <property type="match status" value="1"/>
</dbReference>
<feature type="domain" description="HTH cro/C1-type" evidence="1">
    <location>
        <begin position="21"/>
        <end position="75"/>
    </location>
</feature>
<dbReference type="SMART" id="SM00530">
    <property type="entry name" value="HTH_XRE"/>
    <property type="match status" value="1"/>
</dbReference>
<dbReference type="EMBL" id="CAMXCS010000023">
    <property type="protein sequence ID" value="CAI3962135.1"/>
    <property type="molecule type" value="Genomic_DNA"/>
</dbReference>
<dbReference type="InterPro" id="IPR010982">
    <property type="entry name" value="Lambda_DNA-bd_dom_sf"/>
</dbReference>
<dbReference type="GO" id="GO:0003677">
    <property type="term" value="F:DNA binding"/>
    <property type="evidence" value="ECO:0007669"/>
    <property type="project" value="InterPro"/>
</dbReference>
<dbReference type="EMBL" id="CAMXCM010000021">
    <property type="protein sequence ID" value="CAI3960586.1"/>
    <property type="molecule type" value="Genomic_DNA"/>
</dbReference>
<evidence type="ECO:0000313" key="2">
    <source>
        <dbReference type="EMBL" id="CAI3960586.1"/>
    </source>
</evidence>
<accession>A0A9W4TR32</accession>
<dbReference type="Proteomes" id="UP001154259">
    <property type="component" value="Unassembled WGS sequence"/>
</dbReference>
<dbReference type="AlphaFoldDB" id="A0A9W4TR32"/>
<comment type="caution">
    <text evidence="2">The sequence shown here is derived from an EMBL/GenBank/DDBJ whole genome shotgun (WGS) entry which is preliminary data.</text>
</comment>
<name>A0A9W4TR32_9PROT</name>
<dbReference type="Gene3D" id="1.10.260.40">
    <property type="entry name" value="lambda repressor-like DNA-binding domains"/>
    <property type="match status" value="1"/>
</dbReference>
<evidence type="ECO:0000313" key="3">
    <source>
        <dbReference type="EMBL" id="CAI3962135.1"/>
    </source>
</evidence>